<name>A0A6A3CD07_HIBSY</name>
<evidence type="ECO:0000313" key="2">
    <source>
        <dbReference type="Proteomes" id="UP000436088"/>
    </source>
</evidence>
<dbReference type="Proteomes" id="UP000436088">
    <property type="component" value="Unassembled WGS sequence"/>
</dbReference>
<comment type="caution">
    <text evidence="1">The sequence shown here is derived from an EMBL/GenBank/DDBJ whole genome shotgun (WGS) entry which is preliminary data.</text>
</comment>
<dbReference type="GO" id="GO:0016757">
    <property type="term" value="F:glycosyltransferase activity"/>
    <property type="evidence" value="ECO:0007669"/>
    <property type="project" value="InterPro"/>
</dbReference>
<keyword evidence="2" id="KW-1185">Reference proteome</keyword>
<accession>A0A6A3CD07</accession>
<dbReference type="InterPro" id="IPR007657">
    <property type="entry name" value="Glycosyltransferase_61"/>
</dbReference>
<organism evidence="1 2">
    <name type="scientific">Hibiscus syriacus</name>
    <name type="common">Rose of Sharon</name>
    <dbReference type="NCBI Taxonomy" id="106335"/>
    <lineage>
        <taxon>Eukaryota</taxon>
        <taxon>Viridiplantae</taxon>
        <taxon>Streptophyta</taxon>
        <taxon>Embryophyta</taxon>
        <taxon>Tracheophyta</taxon>
        <taxon>Spermatophyta</taxon>
        <taxon>Magnoliopsida</taxon>
        <taxon>eudicotyledons</taxon>
        <taxon>Gunneridae</taxon>
        <taxon>Pentapetalae</taxon>
        <taxon>rosids</taxon>
        <taxon>malvids</taxon>
        <taxon>Malvales</taxon>
        <taxon>Malvaceae</taxon>
        <taxon>Malvoideae</taxon>
        <taxon>Hibiscus</taxon>
    </lineage>
</organism>
<dbReference type="PANTHER" id="PTHR20961">
    <property type="entry name" value="GLYCOSYLTRANSFERASE"/>
    <property type="match status" value="1"/>
</dbReference>
<dbReference type="PANTHER" id="PTHR20961:SF5">
    <property type="entry name" value="GLYCOSYLTRANSFERASE-RELATED"/>
    <property type="match status" value="1"/>
</dbReference>
<dbReference type="EMBL" id="VEPZ02000352">
    <property type="protein sequence ID" value="KAE8726587.1"/>
    <property type="molecule type" value="Genomic_DNA"/>
</dbReference>
<gene>
    <name evidence="1" type="ORF">F3Y22_tig00006613pilonHSYRG00076</name>
</gene>
<evidence type="ECO:0000313" key="1">
    <source>
        <dbReference type="EMBL" id="KAE8726587.1"/>
    </source>
</evidence>
<reference evidence="1" key="1">
    <citation type="submission" date="2019-09" db="EMBL/GenBank/DDBJ databases">
        <title>Draft genome information of white flower Hibiscus syriacus.</title>
        <authorList>
            <person name="Kim Y.-M."/>
        </authorList>
    </citation>
    <scope>NUCLEOTIDE SEQUENCE [LARGE SCALE GENOMIC DNA]</scope>
    <source>
        <strain evidence="1">YM2019G1</strain>
    </source>
</reference>
<sequence>MLHPILSVEFLRSVPDPRTSSNFNLLFLDELLTAVTVAFQLSGRDDKRIKARTSSSNSISTELNWVVILLSSFRCCAIDAHSVIRKLNNRLIKCTLFEADGFPYILERATIRPDVVFSFAMLKATLRDNVSRITPRACLSRRAQSSFFMSSGCFHERVGSLKLRDNDASSFIPMDVDKTSRSEIEMVVANNTGFSTNLTLRNDSISSDTLADDDGDMMNSFKTPGSNYTKAMKGEIRIHGKSSTVFMFASSMENSSWIISPYARKGDEEALNHVTKWSIKSGIIEGLPRCDQKHQVPAIVFSLGGYAGNNFHDYADIIIPLYQTSR</sequence>
<proteinExistence type="predicted"/>
<dbReference type="AlphaFoldDB" id="A0A6A3CD07"/>
<protein>
    <submittedName>
        <fullName evidence="1">Uncharacterized protein</fullName>
    </submittedName>
</protein>